<dbReference type="GO" id="GO:0005886">
    <property type="term" value="C:plasma membrane"/>
    <property type="evidence" value="ECO:0007669"/>
    <property type="project" value="UniProtKB-SubCell"/>
</dbReference>
<dbReference type="PANTHER" id="PTHR43227:SF11">
    <property type="entry name" value="BLL4140 PROTEIN"/>
    <property type="match status" value="1"/>
</dbReference>
<dbReference type="Gene3D" id="1.10.3720.10">
    <property type="entry name" value="MetI-like"/>
    <property type="match status" value="1"/>
</dbReference>
<accession>A0A1G6UN10</accession>
<dbReference type="InterPro" id="IPR050809">
    <property type="entry name" value="UgpAE/MalFG_permease"/>
</dbReference>
<feature type="transmembrane region" description="Helical" evidence="7">
    <location>
        <begin position="38"/>
        <end position="57"/>
    </location>
</feature>
<evidence type="ECO:0000313" key="10">
    <source>
        <dbReference type="Proteomes" id="UP000198666"/>
    </source>
</evidence>
<dbReference type="EMBL" id="FMZB01000010">
    <property type="protein sequence ID" value="SDD42116.1"/>
    <property type="molecule type" value="Genomic_DNA"/>
</dbReference>
<evidence type="ECO:0000256" key="3">
    <source>
        <dbReference type="ARBA" id="ARBA00022475"/>
    </source>
</evidence>
<feature type="transmembrane region" description="Helical" evidence="7">
    <location>
        <begin position="240"/>
        <end position="260"/>
    </location>
</feature>
<feature type="domain" description="ABC transmembrane type-1" evidence="8">
    <location>
        <begin position="99"/>
        <end position="313"/>
    </location>
</feature>
<reference evidence="10" key="1">
    <citation type="submission" date="2016-10" db="EMBL/GenBank/DDBJ databases">
        <authorList>
            <person name="Varghese N."/>
            <person name="Submissions S."/>
        </authorList>
    </citation>
    <scope>NUCLEOTIDE SEQUENCE [LARGE SCALE GENOMIC DNA]</scope>
    <source>
        <strain evidence="10">DSM 21620</strain>
    </source>
</reference>
<evidence type="ECO:0000259" key="8">
    <source>
        <dbReference type="PROSITE" id="PS50928"/>
    </source>
</evidence>
<dbReference type="Pfam" id="PF00528">
    <property type="entry name" value="BPD_transp_1"/>
    <property type="match status" value="1"/>
</dbReference>
<protein>
    <submittedName>
        <fullName evidence="9">Putative aldouronate transport system permease protein</fullName>
    </submittedName>
</protein>
<proteinExistence type="inferred from homology"/>
<evidence type="ECO:0000313" key="9">
    <source>
        <dbReference type="EMBL" id="SDD42116.1"/>
    </source>
</evidence>
<keyword evidence="10" id="KW-1185">Reference proteome</keyword>
<dbReference type="PROSITE" id="PS50928">
    <property type="entry name" value="ABC_TM1"/>
    <property type="match status" value="1"/>
</dbReference>
<keyword evidence="2 7" id="KW-0813">Transport</keyword>
<dbReference type="InterPro" id="IPR000515">
    <property type="entry name" value="MetI-like"/>
</dbReference>
<dbReference type="GO" id="GO:0055085">
    <property type="term" value="P:transmembrane transport"/>
    <property type="evidence" value="ECO:0007669"/>
    <property type="project" value="InterPro"/>
</dbReference>
<feature type="transmembrane region" description="Helical" evidence="7">
    <location>
        <begin position="105"/>
        <end position="124"/>
    </location>
</feature>
<dbReference type="Proteomes" id="UP000198666">
    <property type="component" value="Unassembled WGS sequence"/>
</dbReference>
<dbReference type="AlphaFoldDB" id="A0A1G6UN10"/>
<evidence type="ECO:0000256" key="4">
    <source>
        <dbReference type="ARBA" id="ARBA00022692"/>
    </source>
</evidence>
<sequence>MENKDIPSKNVANSSYKVKHNKQPQHKHRLKKNMGNNYILYIFLLPAIILTIVFHYVPMYGTIIAFKDFSPIKGIWGSEWVGFEHFVSFLQSPNFLQILINTIKLSSFDLLIGFPIPIVLALMLNQLRRAKAKKNIQLILYAPHFISVVVISGMLFIFLSPTGPVNSLMTIFTDEPYSFMSDPDAFRSIYIWSGVWQGAGFASIIYVAALSNVDPQLHDAATMDGASLLQRIRHIDLPTLKPVMAVLFILAAGGIMAIGFEKAYLLQTSMNLPASEIISTYVYKRGLQAGDYSFATAVGLFNAVINVILLFTVNYVVKKLNDGEGLV</sequence>
<name>A0A1G6UN10_9BACI</name>
<comment type="subcellular location">
    <subcellularLocation>
        <location evidence="1 7">Cell membrane</location>
        <topology evidence="1 7">Multi-pass membrane protein</topology>
    </subcellularLocation>
</comment>
<keyword evidence="3" id="KW-1003">Cell membrane</keyword>
<dbReference type="STRING" id="361279.SAMN05421663_110116"/>
<dbReference type="SUPFAM" id="SSF161098">
    <property type="entry name" value="MetI-like"/>
    <property type="match status" value="1"/>
</dbReference>
<keyword evidence="5 7" id="KW-1133">Transmembrane helix</keyword>
<feature type="transmembrane region" description="Helical" evidence="7">
    <location>
        <begin position="189"/>
        <end position="209"/>
    </location>
</feature>
<dbReference type="InterPro" id="IPR035906">
    <property type="entry name" value="MetI-like_sf"/>
</dbReference>
<evidence type="ECO:0000256" key="2">
    <source>
        <dbReference type="ARBA" id="ARBA00022448"/>
    </source>
</evidence>
<dbReference type="PANTHER" id="PTHR43227">
    <property type="entry name" value="BLL4140 PROTEIN"/>
    <property type="match status" value="1"/>
</dbReference>
<keyword evidence="6 7" id="KW-0472">Membrane</keyword>
<evidence type="ECO:0000256" key="1">
    <source>
        <dbReference type="ARBA" id="ARBA00004651"/>
    </source>
</evidence>
<comment type="similarity">
    <text evidence="7">Belongs to the binding-protein-dependent transport system permease family.</text>
</comment>
<evidence type="ECO:0000256" key="7">
    <source>
        <dbReference type="RuleBase" id="RU363032"/>
    </source>
</evidence>
<dbReference type="CDD" id="cd06261">
    <property type="entry name" value="TM_PBP2"/>
    <property type="match status" value="1"/>
</dbReference>
<feature type="transmembrane region" description="Helical" evidence="7">
    <location>
        <begin position="136"/>
        <end position="159"/>
    </location>
</feature>
<gene>
    <name evidence="9" type="ORF">SAMN05421663_110116</name>
</gene>
<evidence type="ECO:0000256" key="6">
    <source>
        <dbReference type="ARBA" id="ARBA00023136"/>
    </source>
</evidence>
<feature type="transmembrane region" description="Helical" evidence="7">
    <location>
        <begin position="292"/>
        <end position="317"/>
    </location>
</feature>
<keyword evidence="4 7" id="KW-0812">Transmembrane</keyword>
<evidence type="ECO:0000256" key="5">
    <source>
        <dbReference type="ARBA" id="ARBA00022989"/>
    </source>
</evidence>
<organism evidence="9 10">
    <name type="scientific">Terribacillus halophilus</name>
    <dbReference type="NCBI Taxonomy" id="361279"/>
    <lineage>
        <taxon>Bacteria</taxon>
        <taxon>Bacillati</taxon>
        <taxon>Bacillota</taxon>
        <taxon>Bacilli</taxon>
        <taxon>Bacillales</taxon>
        <taxon>Bacillaceae</taxon>
        <taxon>Terribacillus</taxon>
    </lineage>
</organism>